<feature type="transmembrane region" description="Helical" evidence="5">
    <location>
        <begin position="52"/>
        <end position="72"/>
    </location>
</feature>
<evidence type="ECO:0000256" key="5">
    <source>
        <dbReference type="SAM" id="Phobius"/>
    </source>
</evidence>
<evidence type="ECO:0000259" key="6">
    <source>
        <dbReference type="Pfam" id="PF03151"/>
    </source>
</evidence>
<evidence type="ECO:0000313" key="7">
    <source>
        <dbReference type="Proteomes" id="UP000887563"/>
    </source>
</evidence>
<feature type="transmembrane region" description="Helical" evidence="5">
    <location>
        <begin position="84"/>
        <end position="103"/>
    </location>
</feature>
<feature type="transmembrane region" description="Helical" evidence="5">
    <location>
        <begin position="20"/>
        <end position="46"/>
    </location>
</feature>
<keyword evidence="7" id="KW-1185">Reference proteome</keyword>
<accession>A0A914KWB8</accession>
<sequence>MFTVLRRFSIFLTMLFEYFILGIIPTFGVKFSVFLMILGSAIAAMFDLSFDSLGYLLICFNNFATALNGVYMKKKLNSKAGKNGLLFYNSLFMLLPLIGFILLNNEETEKLRIYIDQGYLTIPVLLFLLLSCIGGLLLNYSVVLCTSHNSALTTVCVGPIKNMFVTYIGMISSGDYIFTWNNFIGINISVFGSILYTYVTFRTNERIISRTDIASIKIKEGERETLL</sequence>
<dbReference type="GO" id="GO:0016020">
    <property type="term" value="C:membrane"/>
    <property type="evidence" value="ECO:0007669"/>
    <property type="project" value="UniProtKB-SubCell"/>
</dbReference>
<protein>
    <submittedName>
        <fullName evidence="8">Sugar phosphate transporter domain-containing protein</fullName>
    </submittedName>
</protein>
<feature type="transmembrane region" description="Helical" evidence="5">
    <location>
        <begin position="150"/>
        <end position="171"/>
    </location>
</feature>
<organism evidence="7 8">
    <name type="scientific">Meloidogyne incognita</name>
    <name type="common">Southern root-knot nematode worm</name>
    <name type="synonym">Oxyuris incognita</name>
    <dbReference type="NCBI Taxonomy" id="6306"/>
    <lineage>
        <taxon>Eukaryota</taxon>
        <taxon>Metazoa</taxon>
        <taxon>Ecdysozoa</taxon>
        <taxon>Nematoda</taxon>
        <taxon>Chromadorea</taxon>
        <taxon>Rhabditida</taxon>
        <taxon>Tylenchina</taxon>
        <taxon>Tylenchomorpha</taxon>
        <taxon>Tylenchoidea</taxon>
        <taxon>Meloidogynidae</taxon>
        <taxon>Meloidogyninae</taxon>
        <taxon>Meloidogyne</taxon>
        <taxon>Meloidogyne incognita group</taxon>
    </lineage>
</organism>
<keyword evidence="2 5" id="KW-0812">Transmembrane</keyword>
<proteinExistence type="predicted"/>
<evidence type="ECO:0000256" key="3">
    <source>
        <dbReference type="ARBA" id="ARBA00022989"/>
    </source>
</evidence>
<name>A0A914KWB8_MELIC</name>
<keyword evidence="3 5" id="KW-1133">Transmembrane helix</keyword>
<dbReference type="Proteomes" id="UP000887563">
    <property type="component" value="Unplaced"/>
</dbReference>
<evidence type="ECO:0000256" key="2">
    <source>
        <dbReference type="ARBA" id="ARBA00022692"/>
    </source>
</evidence>
<evidence type="ECO:0000313" key="8">
    <source>
        <dbReference type="WBParaSite" id="Minc3s00144g05946"/>
    </source>
</evidence>
<feature type="transmembrane region" description="Helical" evidence="5">
    <location>
        <begin position="183"/>
        <end position="201"/>
    </location>
</feature>
<feature type="domain" description="Sugar phosphate transporter" evidence="6">
    <location>
        <begin position="12"/>
        <end position="196"/>
    </location>
</feature>
<dbReference type="InterPro" id="IPR050186">
    <property type="entry name" value="TPT_transporter"/>
</dbReference>
<dbReference type="AlphaFoldDB" id="A0A914KWB8"/>
<keyword evidence="4 5" id="KW-0472">Membrane</keyword>
<dbReference type="InterPro" id="IPR004853">
    <property type="entry name" value="Sugar_P_trans_dom"/>
</dbReference>
<reference evidence="8" key="1">
    <citation type="submission" date="2022-11" db="UniProtKB">
        <authorList>
            <consortium name="WormBaseParasite"/>
        </authorList>
    </citation>
    <scope>IDENTIFICATION</scope>
</reference>
<dbReference type="WBParaSite" id="Minc3s00144g05946">
    <property type="protein sequence ID" value="Minc3s00144g05946"/>
    <property type="gene ID" value="Minc3s00144g05946"/>
</dbReference>
<dbReference type="PANTHER" id="PTHR11132">
    <property type="entry name" value="SOLUTE CARRIER FAMILY 35"/>
    <property type="match status" value="1"/>
</dbReference>
<evidence type="ECO:0000256" key="1">
    <source>
        <dbReference type="ARBA" id="ARBA00004141"/>
    </source>
</evidence>
<comment type="subcellular location">
    <subcellularLocation>
        <location evidence="1">Membrane</location>
        <topology evidence="1">Multi-pass membrane protein</topology>
    </subcellularLocation>
</comment>
<dbReference type="Pfam" id="PF03151">
    <property type="entry name" value="TPT"/>
    <property type="match status" value="1"/>
</dbReference>
<feature type="transmembrane region" description="Helical" evidence="5">
    <location>
        <begin position="118"/>
        <end position="138"/>
    </location>
</feature>
<evidence type="ECO:0000256" key="4">
    <source>
        <dbReference type="ARBA" id="ARBA00023136"/>
    </source>
</evidence>